<dbReference type="InterPro" id="IPR036884">
    <property type="entry name" value="2Fe-2S-bd_dom_sf"/>
</dbReference>
<dbReference type="Proteomes" id="UP001497392">
    <property type="component" value="Unassembled WGS sequence"/>
</dbReference>
<reference evidence="2 3" key="1">
    <citation type="submission" date="2024-06" db="EMBL/GenBank/DDBJ databases">
        <authorList>
            <person name="Kraege A."/>
            <person name="Thomma B."/>
        </authorList>
    </citation>
    <scope>NUCLEOTIDE SEQUENCE [LARGE SCALE GENOMIC DNA]</scope>
</reference>
<comment type="caution">
    <text evidence="2">The sequence shown here is derived from an EMBL/GenBank/DDBJ whole genome shotgun (WGS) entry which is preliminary data.</text>
</comment>
<proteinExistence type="predicted"/>
<dbReference type="Pfam" id="PF01799">
    <property type="entry name" value="Fer2_2"/>
    <property type="match status" value="1"/>
</dbReference>
<accession>A0ABP1FUU7</accession>
<dbReference type="Gene3D" id="1.10.150.120">
    <property type="entry name" value="[2Fe-2S]-binding domain"/>
    <property type="match status" value="1"/>
</dbReference>
<evidence type="ECO:0000259" key="1">
    <source>
        <dbReference type="Pfam" id="PF01799"/>
    </source>
</evidence>
<gene>
    <name evidence="2" type="primary">g5218</name>
    <name evidence="2" type="ORF">VP750_LOCUS4460</name>
</gene>
<feature type="domain" description="[2Fe-2S]-binding" evidence="1">
    <location>
        <begin position="59"/>
        <end position="92"/>
    </location>
</feature>
<evidence type="ECO:0000313" key="3">
    <source>
        <dbReference type="Proteomes" id="UP001497392"/>
    </source>
</evidence>
<evidence type="ECO:0000313" key="2">
    <source>
        <dbReference type="EMBL" id="CAL5222801.1"/>
    </source>
</evidence>
<sequence>MYGNIVVEKEAVVTTAARVSAPAASTRFKMPLQGAMAAGAARARLAWWLPAIAGLSKHEEKKSSPSEEQIKKALDGNLSRCTGYRPILDACKELHLFTKAKVDRGGGTDMCRMSCIVLCRGWQGCGGSGPAQLHLERTRTVQGSSSK</sequence>
<dbReference type="InterPro" id="IPR002888">
    <property type="entry name" value="2Fe-2S-bd"/>
</dbReference>
<organism evidence="2 3">
    <name type="scientific">Coccomyxa viridis</name>
    <dbReference type="NCBI Taxonomy" id="1274662"/>
    <lineage>
        <taxon>Eukaryota</taxon>
        <taxon>Viridiplantae</taxon>
        <taxon>Chlorophyta</taxon>
        <taxon>core chlorophytes</taxon>
        <taxon>Trebouxiophyceae</taxon>
        <taxon>Trebouxiophyceae incertae sedis</taxon>
        <taxon>Coccomyxaceae</taxon>
        <taxon>Coccomyxa</taxon>
    </lineage>
</organism>
<dbReference type="SUPFAM" id="SSF47741">
    <property type="entry name" value="CO dehydrogenase ISP C-domain like"/>
    <property type="match status" value="1"/>
</dbReference>
<protein>
    <submittedName>
        <fullName evidence="2">G5218 protein</fullName>
    </submittedName>
</protein>
<dbReference type="EMBL" id="CAXHTA020000007">
    <property type="protein sequence ID" value="CAL5222801.1"/>
    <property type="molecule type" value="Genomic_DNA"/>
</dbReference>
<keyword evidence="3" id="KW-1185">Reference proteome</keyword>
<name>A0ABP1FUU7_9CHLO</name>